<feature type="domain" description="Aminomethyltransferase C-terminal" evidence="5">
    <location>
        <begin position="732"/>
        <end position="809"/>
    </location>
</feature>
<protein>
    <submittedName>
        <fullName evidence="7">FAD-dependent oxidoreductase</fullName>
    </submittedName>
</protein>
<dbReference type="InterPro" id="IPR028896">
    <property type="entry name" value="GcvT/YgfZ/DmdA"/>
</dbReference>
<reference evidence="7 8" key="1">
    <citation type="journal article" date="2024" name="Chem. Sci.">
        <title>Discovery of megapolipeptins by genome mining of a Burkholderiales bacteria collection.</title>
        <authorList>
            <person name="Paulo B.S."/>
            <person name="Recchia M.J.J."/>
            <person name="Lee S."/>
            <person name="Fergusson C.H."/>
            <person name="Romanowski S.B."/>
            <person name="Hernandez A."/>
            <person name="Krull N."/>
            <person name="Liu D.Y."/>
            <person name="Cavanagh H."/>
            <person name="Bos A."/>
            <person name="Gray C.A."/>
            <person name="Murphy B.T."/>
            <person name="Linington R.G."/>
            <person name="Eustaquio A.S."/>
        </authorList>
    </citation>
    <scope>NUCLEOTIDE SEQUENCE [LARGE SCALE GENOMIC DNA]</scope>
    <source>
        <strain evidence="7 8">RL16-012-BIC-B</strain>
    </source>
</reference>
<dbReference type="PANTHER" id="PTHR43757">
    <property type="entry name" value="AMINOMETHYLTRANSFERASE"/>
    <property type="match status" value="1"/>
</dbReference>
<dbReference type="SUPFAM" id="SSF51905">
    <property type="entry name" value="FAD/NAD(P)-binding domain"/>
    <property type="match status" value="1"/>
</dbReference>
<dbReference type="InterPro" id="IPR029043">
    <property type="entry name" value="GcvT/YgfZ_C"/>
</dbReference>
<dbReference type="InterPro" id="IPR006222">
    <property type="entry name" value="GCVT_N"/>
</dbReference>
<dbReference type="SUPFAM" id="SSF101790">
    <property type="entry name" value="Aminomethyltransferase beta-barrel domain"/>
    <property type="match status" value="1"/>
</dbReference>
<evidence type="ECO:0000259" key="5">
    <source>
        <dbReference type="Pfam" id="PF08669"/>
    </source>
</evidence>
<organism evidence="7 8">
    <name type="scientific">Paraburkholderia agricolaris</name>
    <dbReference type="NCBI Taxonomy" id="2152888"/>
    <lineage>
        <taxon>Bacteria</taxon>
        <taxon>Pseudomonadati</taxon>
        <taxon>Pseudomonadota</taxon>
        <taxon>Betaproteobacteria</taxon>
        <taxon>Burkholderiales</taxon>
        <taxon>Burkholderiaceae</taxon>
        <taxon>Paraburkholderia</taxon>
    </lineage>
</organism>
<evidence type="ECO:0000256" key="1">
    <source>
        <dbReference type="ARBA" id="ARBA00008609"/>
    </source>
</evidence>
<gene>
    <name evidence="7" type="ORF">PQR66_34510</name>
</gene>
<keyword evidence="8" id="KW-1185">Reference proteome</keyword>
<name>A0ABW8ZZ35_9BURK</name>
<dbReference type="EMBL" id="JAQQFN010000036">
    <property type="protein sequence ID" value="MFL9888182.1"/>
    <property type="molecule type" value="Genomic_DNA"/>
</dbReference>
<dbReference type="Pfam" id="PF08669">
    <property type="entry name" value="GCV_T_C"/>
    <property type="match status" value="1"/>
</dbReference>
<proteinExistence type="inferred from homology"/>
<dbReference type="RefSeq" id="WP_408334220.1">
    <property type="nucleotide sequence ID" value="NZ_JAQQFH010000042.1"/>
</dbReference>
<dbReference type="Proteomes" id="UP001629249">
    <property type="component" value="Unassembled WGS sequence"/>
</dbReference>
<dbReference type="InterPro" id="IPR027266">
    <property type="entry name" value="TrmE/GcvT-like"/>
</dbReference>
<feature type="domain" description="FAD dependent oxidoreductase central" evidence="6">
    <location>
        <begin position="371"/>
        <end position="426"/>
    </location>
</feature>
<keyword evidence="2" id="KW-0560">Oxidoreductase</keyword>
<evidence type="ECO:0000259" key="4">
    <source>
        <dbReference type="Pfam" id="PF01571"/>
    </source>
</evidence>
<evidence type="ECO:0000313" key="7">
    <source>
        <dbReference type="EMBL" id="MFL9888182.1"/>
    </source>
</evidence>
<dbReference type="PANTHER" id="PTHR43757:SF15">
    <property type="entry name" value="PYRUVATE DEHYDROGENASE PHOSPHATASE REGULATORY SUBUNIT, MITOCHONDRIAL-LIKE"/>
    <property type="match status" value="1"/>
</dbReference>
<evidence type="ECO:0000313" key="8">
    <source>
        <dbReference type="Proteomes" id="UP001629249"/>
    </source>
</evidence>
<dbReference type="Gene3D" id="3.50.50.60">
    <property type="entry name" value="FAD/NAD(P)-binding domain"/>
    <property type="match status" value="1"/>
</dbReference>
<comment type="similarity">
    <text evidence="1">Belongs to the GcvT family.</text>
</comment>
<dbReference type="Pfam" id="PF01266">
    <property type="entry name" value="DAO"/>
    <property type="match status" value="1"/>
</dbReference>
<dbReference type="Pfam" id="PF16350">
    <property type="entry name" value="FAO_M"/>
    <property type="match status" value="1"/>
</dbReference>
<dbReference type="PROSITE" id="PS51257">
    <property type="entry name" value="PROKAR_LIPOPROTEIN"/>
    <property type="match status" value="1"/>
</dbReference>
<dbReference type="SUPFAM" id="SSF54373">
    <property type="entry name" value="FAD-linked reductases, C-terminal domain"/>
    <property type="match status" value="1"/>
</dbReference>
<dbReference type="InterPro" id="IPR013977">
    <property type="entry name" value="GcvT_C"/>
</dbReference>
<evidence type="ECO:0000256" key="2">
    <source>
        <dbReference type="ARBA" id="ARBA00023002"/>
    </source>
</evidence>
<sequence>MRMDVPKRSEIVIIGGGVIGCSIAYHLAKRGKTDVVLLERLMLTHGTTWHAAGLVGQLRSSNNLTRLMKYGAQLYKTLEADTGHSTGWHGAGSLRLAASEDRWTELRRAATAAKGFGLNVELISPAEAQQLFPLMETDGLIGAAWIESDGYVDPSQLTQAYAAGARAMGVKIIQNVLVRGLRSDGRRVRAVETDLGEIEADVVINCAGMWGRDIARMAGVRVPVCAVEHQYLVTAKSTRIPDNLPTLRDPDARFYVKPEPGALCVGGWEDATVPWGTTGVQPMPIDFGPELLQPNFDRFEQYGVDAAARIPVLNEIGMRDMINGPIPITADGEPIIGRSPAHDNFYLCCGFTSGIAASGGAGWVMSNWIIDGDPGMDLWAFDVRRFGQPHVVERFMIERAIESYARYYAVSYPGSENHATRGARCSPLFETLKAQGAVYGAKFAYERPNWFASSDIPKDDTPSFSQGNWFEAVRNEHRAVRERAALIDMSSFSKYELHGPGALPLLQYLCASNMDRPPGSVIYTQMLNERAGIEGDVTITRLAADRFYLITGSALGVRDRSTLERYVPMIVEKHGAVSIVDVSSAYAVINLCGPRARDVLATLTSAPLDNERFPYMSAQEIDIGYAPVRALRVTYVGELGWELHVPTEYAQDLYRKLHEAGQAFGIANVGYRAISSLRIEKHFLVWGSDISPDDNPYEAGLGFCLAADKVAGKIDFIAAAAIDSIRRGGVKRKLCWFTTDGEMQMFGGEALLRGERVVGSVTSADYGHTIGKNIFAAYLEVSELEDREFVVEIMGRHFPARRHDKPLYDPERAAILQ</sequence>
<dbReference type="SUPFAM" id="SSF103025">
    <property type="entry name" value="Folate-binding domain"/>
    <property type="match status" value="1"/>
</dbReference>
<evidence type="ECO:0000259" key="3">
    <source>
        <dbReference type="Pfam" id="PF01266"/>
    </source>
</evidence>
<feature type="domain" description="FAD dependent oxidoreductase" evidence="3">
    <location>
        <begin position="11"/>
        <end position="367"/>
    </location>
</feature>
<dbReference type="Pfam" id="PF01571">
    <property type="entry name" value="GCV_T"/>
    <property type="match status" value="1"/>
</dbReference>
<dbReference type="InterPro" id="IPR032503">
    <property type="entry name" value="FAO_M"/>
</dbReference>
<accession>A0ABW8ZZ35</accession>
<comment type="caution">
    <text evidence="7">The sequence shown here is derived from an EMBL/GenBank/DDBJ whole genome shotgun (WGS) entry which is preliminary data.</text>
</comment>
<dbReference type="Gene3D" id="3.30.70.1400">
    <property type="entry name" value="Aminomethyltransferase beta-barrel domains"/>
    <property type="match status" value="1"/>
</dbReference>
<evidence type="ECO:0000259" key="6">
    <source>
        <dbReference type="Pfam" id="PF16350"/>
    </source>
</evidence>
<feature type="domain" description="GCVT N-terminal" evidence="4">
    <location>
        <begin position="428"/>
        <end position="709"/>
    </location>
</feature>
<dbReference type="Gene3D" id="3.30.9.10">
    <property type="entry name" value="D-Amino Acid Oxidase, subunit A, domain 2"/>
    <property type="match status" value="1"/>
</dbReference>
<dbReference type="InterPro" id="IPR006076">
    <property type="entry name" value="FAD-dep_OxRdtase"/>
</dbReference>
<dbReference type="Gene3D" id="3.30.1360.120">
    <property type="entry name" value="Probable tRNA modification gtpase trme, domain 1"/>
    <property type="match status" value="1"/>
</dbReference>
<dbReference type="InterPro" id="IPR036188">
    <property type="entry name" value="FAD/NAD-bd_sf"/>
</dbReference>
<dbReference type="Gene3D" id="2.40.30.110">
    <property type="entry name" value="Aminomethyltransferase beta-barrel domains"/>
    <property type="match status" value="1"/>
</dbReference>